<dbReference type="EMBL" id="BJON01000034">
    <property type="protein sequence ID" value="GED72740.1"/>
    <property type="molecule type" value="Genomic_DNA"/>
</dbReference>
<dbReference type="InterPro" id="IPR006076">
    <property type="entry name" value="FAD-dep_OxRdtase"/>
</dbReference>
<evidence type="ECO:0000256" key="2">
    <source>
        <dbReference type="ARBA" id="ARBA00022630"/>
    </source>
</evidence>
<reference evidence="6 7" key="1">
    <citation type="submission" date="2019-06" db="EMBL/GenBank/DDBJ databases">
        <title>Whole genome shotgun sequence of Brevibacillus reuszeri NBRC 15719.</title>
        <authorList>
            <person name="Hosoyama A."/>
            <person name="Uohara A."/>
            <person name="Ohji S."/>
            <person name="Ichikawa N."/>
        </authorList>
    </citation>
    <scope>NUCLEOTIDE SEQUENCE [LARGE SCALE GENOMIC DNA]</scope>
    <source>
        <strain evidence="6 7">NBRC 15719</strain>
    </source>
</reference>
<protein>
    <recommendedName>
        <fullName evidence="5">FAD dependent oxidoreductase domain-containing protein</fullName>
    </recommendedName>
</protein>
<comment type="caution">
    <text evidence="6">The sequence shown here is derived from an EMBL/GenBank/DDBJ whole genome shotgun (WGS) entry which is preliminary data.</text>
</comment>
<keyword evidence="7" id="KW-1185">Reference proteome</keyword>
<evidence type="ECO:0000259" key="5">
    <source>
        <dbReference type="Pfam" id="PF01266"/>
    </source>
</evidence>
<dbReference type="RefSeq" id="WP_307725645.1">
    <property type="nucleotide sequence ID" value="NZ_BJON01000034.1"/>
</dbReference>
<proteinExistence type="predicted"/>
<dbReference type="InterPro" id="IPR045170">
    <property type="entry name" value="MTOX"/>
</dbReference>
<evidence type="ECO:0000256" key="3">
    <source>
        <dbReference type="ARBA" id="ARBA00022827"/>
    </source>
</evidence>
<dbReference type="Pfam" id="PF01266">
    <property type="entry name" value="DAO"/>
    <property type="match status" value="1"/>
</dbReference>
<sequence length="130" mass="14286">MEVPDIHGSGLKIGRHDGGKIWRPGEKLEPFGAFADDEADLRRALESYMPRAAGGLLRGGVCKYELTPDEDFIIDRHPNHPNVLVAAGFSGHGFKFSSAVGVILADLIEKRRPDADLDEFSISRFDGIRI</sequence>
<evidence type="ECO:0000256" key="1">
    <source>
        <dbReference type="ARBA" id="ARBA00001974"/>
    </source>
</evidence>
<accession>A0ABQ0TYF1</accession>
<name>A0ABQ0TYF1_9BACL</name>
<organism evidence="6 7">
    <name type="scientific">Brevibacillus reuszeri</name>
    <dbReference type="NCBI Taxonomy" id="54915"/>
    <lineage>
        <taxon>Bacteria</taxon>
        <taxon>Bacillati</taxon>
        <taxon>Bacillota</taxon>
        <taxon>Bacilli</taxon>
        <taxon>Bacillales</taxon>
        <taxon>Paenibacillaceae</taxon>
        <taxon>Brevibacillus</taxon>
    </lineage>
</organism>
<dbReference type="InterPro" id="IPR036188">
    <property type="entry name" value="FAD/NAD-bd_sf"/>
</dbReference>
<dbReference type="SUPFAM" id="SSF51905">
    <property type="entry name" value="FAD/NAD(P)-binding domain"/>
    <property type="match status" value="1"/>
</dbReference>
<dbReference type="PANTHER" id="PTHR10961:SF7">
    <property type="entry name" value="FAD DEPENDENT OXIDOREDUCTASE DOMAIN-CONTAINING PROTEIN"/>
    <property type="match status" value="1"/>
</dbReference>
<evidence type="ECO:0000256" key="4">
    <source>
        <dbReference type="ARBA" id="ARBA00023002"/>
    </source>
</evidence>
<dbReference type="SUPFAM" id="SSF54373">
    <property type="entry name" value="FAD-linked reductases, C-terminal domain"/>
    <property type="match status" value="1"/>
</dbReference>
<dbReference type="Gene3D" id="3.50.50.60">
    <property type="entry name" value="FAD/NAD(P)-binding domain"/>
    <property type="match status" value="1"/>
</dbReference>
<dbReference type="PANTHER" id="PTHR10961">
    <property type="entry name" value="PEROXISOMAL SARCOSINE OXIDASE"/>
    <property type="match status" value="1"/>
</dbReference>
<keyword evidence="4" id="KW-0560">Oxidoreductase</keyword>
<gene>
    <name evidence="6" type="ORF">BRE01_64420</name>
</gene>
<comment type="cofactor">
    <cofactor evidence="1">
        <name>FAD</name>
        <dbReference type="ChEBI" id="CHEBI:57692"/>
    </cofactor>
</comment>
<evidence type="ECO:0000313" key="7">
    <source>
        <dbReference type="Proteomes" id="UP000319578"/>
    </source>
</evidence>
<keyword evidence="2" id="KW-0285">Flavoprotein</keyword>
<dbReference type="Proteomes" id="UP000319578">
    <property type="component" value="Unassembled WGS sequence"/>
</dbReference>
<feature type="domain" description="FAD dependent oxidoreductase" evidence="5">
    <location>
        <begin position="11"/>
        <end position="107"/>
    </location>
</feature>
<evidence type="ECO:0000313" key="6">
    <source>
        <dbReference type="EMBL" id="GED72740.1"/>
    </source>
</evidence>
<keyword evidence="3" id="KW-0274">FAD</keyword>